<sequence length="521" mass="58177">MRPIAIISALFFLICVPGFGQIDIEAIQKVLNTFIYGTTYNYPDSVSSTFYPDTRMFLYNGSDTAFVMSSEQYASGYGRRTPGTQNSRISKILDVELVRDVAYAKLQVDIPPYGNRYTDLLLMKRIKGKWKIVAKATSAGPIPSRPSVPKKEVVLTGLNKPWSIAFLSEEEVIIAEKDGDLIKTNLHTKRREVIKGLPDDVARAVLIDTVKHTNGVFPAAAHGKTLSYNAGWFQVLLDPDFENNHYIYISYAAENKQKQSATKVIRGVLRGNALSKVETLFEAAPYSHGLFHYGGGMIFGHDGKLYIATGERNFYEHLNPKLPFAQDVSDRRGKIFRLNPDGSIPDDNPNFGSDAVSGLYSLGIRAAQGMTIDTRTGKIWFSEHGTIQGDELNILEAGANYGWPNRTTGGYRTKNYKPAEVEGALYKDPIHFWENTVAPTGLVFYSGTEFPEWRNSFIVPGLSKGSLWRVATENDQVISSEELFMNDRVRLRKAALSPAGKLYLLTDEEDGQLIRVINQNR</sequence>
<protein>
    <recommendedName>
        <fullName evidence="1">Glucose/Sorbosone dehydrogenase domain-containing protein</fullName>
    </recommendedName>
</protein>
<dbReference type="SUPFAM" id="SSF50952">
    <property type="entry name" value="Soluble quinoprotein glucose dehydrogenase"/>
    <property type="match status" value="1"/>
</dbReference>
<dbReference type="AlphaFoldDB" id="A0A150X507"/>
<dbReference type="OrthoDB" id="9770043at2"/>
<gene>
    <name evidence="2" type="ORF">AWW68_14075</name>
</gene>
<dbReference type="STRING" id="333140.AWW68_14075"/>
<dbReference type="SUPFAM" id="SSF54427">
    <property type="entry name" value="NTF2-like"/>
    <property type="match status" value="1"/>
</dbReference>
<dbReference type="InterPro" id="IPR011042">
    <property type="entry name" value="6-blade_b-propeller_TolB-like"/>
</dbReference>
<organism evidence="2 3">
    <name type="scientific">Roseivirga spongicola</name>
    <dbReference type="NCBI Taxonomy" id="333140"/>
    <lineage>
        <taxon>Bacteria</taxon>
        <taxon>Pseudomonadati</taxon>
        <taxon>Bacteroidota</taxon>
        <taxon>Cytophagia</taxon>
        <taxon>Cytophagales</taxon>
        <taxon>Roseivirgaceae</taxon>
        <taxon>Roseivirga</taxon>
    </lineage>
</organism>
<dbReference type="PANTHER" id="PTHR19328">
    <property type="entry name" value="HEDGEHOG-INTERACTING PROTEIN"/>
    <property type="match status" value="1"/>
</dbReference>
<dbReference type="PANTHER" id="PTHR19328:SF75">
    <property type="entry name" value="ALDOSE SUGAR DEHYDROGENASE YLII"/>
    <property type="match status" value="1"/>
</dbReference>
<keyword evidence="3" id="KW-1185">Reference proteome</keyword>
<name>A0A150X507_9BACT</name>
<dbReference type="Gene3D" id="2.120.10.30">
    <property type="entry name" value="TolB, C-terminal domain"/>
    <property type="match status" value="1"/>
</dbReference>
<dbReference type="Pfam" id="PF12893">
    <property type="entry name" value="Lumazine_bd_2"/>
    <property type="match status" value="1"/>
</dbReference>
<dbReference type="EMBL" id="LRPC01000028">
    <property type="protein sequence ID" value="KYG73796.1"/>
    <property type="molecule type" value="Genomic_DNA"/>
</dbReference>
<dbReference type="Proteomes" id="UP000075606">
    <property type="component" value="Unassembled WGS sequence"/>
</dbReference>
<dbReference type="InterPro" id="IPR032710">
    <property type="entry name" value="NTF2-like_dom_sf"/>
</dbReference>
<dbReference type="Pfam" id="PF07995">
    <property type="entry name" value="GSDH"/>
    <property type="match status" value="1"/>
</dbReference>
<evidence type="ECO:0000259" key="1">
    <source>
        <dbReference type="Pfam" id="PF07995"/>
    </source>
</evidence>
<evidence type="ECO:0000313" key="3">
    <source>
        <dbReference type="Proteomes" id="UP000075606"/>
    </source>
</evidence>
<dbReference type="InterPro" id="IPR039437">
    <property type="entry name" value="FrzH/put_lumazine-bd"/>
</dbReference>
<comment type="caution">
    <text evidence="2">The sequence shown here is derived from an EMBL/GenBank/DDBJ whole genome shotgun (WGS) entry which is preliminary data.</text>
</comment>
<dbReference type="RefSeq" id="WP_068222671.1">
    <property type="nucleotide sequence ID" value="NZ_CP139724.1"/>
</dbReference>
<dbReference type="Gene3D" id="3.10.450.50">
    <property type="match status" value="1"/>
</dbReference>
<feature type="domain" description="Glucose/Sorbosone dehydrogenase" evidence="1">
    <location>
        <begin position="158"/>
        <end position="515"/>
    </location>
</feature>
<proteinExistence type="predicted"/>
<dbReference type="InterPro" id="IPR012938">
    <property type="entry name" value="Glc/Sorbosone_DH"/>
</dbReference>
<reference evidence="2 3" key="1">
    <citation type="submission" date="2016-01" db="EMBL/GenBank/DDBJ databases">
        <title>Genome sequencing of Roseivirga spongicola UST030701-084.</title>
        <authorList>
            <person name="Selvaratnam C."/>
            <person name="Thevarajoo S."/>
            <person name="Goh K.M."/>
            <person name="Ee R."/>
            <person name="Chan K.-G."/>
            <person name="Chong C.S."/>
        </authorList>
    </citation>
    <scope>NUCLEOTIDE SEQUENCE [LARGE SCALE GENOMIC DNA]</scope>
    <source>
        <strain evidence="2 3">UST030701-084</strain>
    </source>
</reference>
<evidence type="ECO:0000313" key="2">
    <source>
        <dbReference type="EMBL" id="KYG73796.1"/>
    </source>
</evidence>
<accession>A0A150X507</accession>
<dbReference type="InterPro" id="IPR011041">
    <property type="entry name" value="Quinoprot_gluc/sorb_DH_b-prop"/>
</dbReference>